<keyword evidence="1 4" id="KW-0378">Hydrolase</keyword>
<organism evidence="6 7">
    <name type="scientific">Rhodanobacter geophilus</name>
    <dbReference type="NCBI Taxonomy" id="3162488"/>
    <lineage>
        <taxon>Bacteria</taxon>
        <taxon>Pseudomonadati</taxon>
        <taxon>Pseudomonadota</taxon>
        <taxon>Gammaproteobacteria</taxon>
        <taxon>Lysobacterales</taxon>
        <taxon>Rhodanobacteraceae</taxon>
        <taxon>Rhodanobacter</taxon>
    </lineage>
</organism>
<dbReference type="InterPro" id="IPR035909">
    <property type="entry name" value="CheB_C"/>
</dbReference>
<keyword evidence="7" id="KW-1185">Reference proteome</keyword>
<feature type="active site" evidence="4">
    <location>
        <position position="12"/>
    </location>
</feature>
<dbReference type="PROSITE" id="PS50122">
    <property type="entry name" value="CHEB"/>
    <property type="match status" value="1"/>
</dbReference>
<dbReference type="PANTHER" id="PTHR42872">
    <property type="entry name" value="PROTEIN-GLUTAMATE METHYLESTERASE/PROTEIN-GLUTAMINE GLUTAMINASE"/>
    <property type="match status" value="1"/>
</dbReference>
<name>A0ABV3QQX3_9GAMM</name>
<dbReference type="Gene3D" id="3.40.50.180">
    <property type="entry name" value="Methylesterase CheB, C-terminal domain"/>
    <property type="match status" value="1"/>
</dbReference>
<gene>
    <name evidence="6" type="ORF">ABQJ56_12285</name>
</gene>
<dbReference type="Pfam" id="PF01339">
    <property type="entry name" value="CheB_methylest"/>
    <property type="match status" value="1"/>
</dbReference>
<feature type="domain" description="CheB-type methylesterase" evidence="5">
    <location>
        <begin position="1"/>
        <end position="180"/>
    </location>
</feature>
<dbReference type="RefSeq" id="WP_367845293.1">
    <property type="nucleotide sequence ID" value="NZ_JBFOHL010000010.1"/>
</dbReference>
<dbReference type="SUPFAM" id="SSF52738">
    <property type="entry name" value="Methylesterase CheB, C-terminal domain"/>
    <property type="match status" value="1"/>
</dbReference>
<evidence type="ECO:0000256" key="3">
    <source>
        <dbReference type="ARBA" id="ARBA00048267"/>
    </source>
</evidence>
<protein>
    <recommendedName>
        <fullName evidence="2">protein-glutamate methylesterase</fullName>
        <ecNumber evidence="2">3.1.1.61</ecNumber>
    </recommendedName>
</protein>
<comment type="catalytic activity">
    <reaction evidence="3">
        <text>[protein]-L-glutamate 5-O-methyl ester + H2O = L-glutamyl-[protein] + methanol + H(+)</text>
        <dbReference type="Rhea" id="RHEA:23236"/>
        <dbReference type="Rhea" id="RHEA-COMP:10208"/>
        <dbReference type="Rhea" id="RHEA-COMP:10311"/>
        <dbReference type="ChEBI" id="CHEBI:15377"/>
        <dbReference type="ChEBI" id="CHEBI:15378"/>
        <dbReference type="ChEBI" id="CHEBI:17790"/>
        <dbReference type="ChEBI" id="CHEBI:29973"/>
        <dbReference type="ChEBI" id="CHEBI:82795"/>
        <dbReference type="EC" id="3.1.1.61"/>
    </reaction>
</comment>
<evidence type="ECO:0000259" key="5">
    <source>
        <dbReference type="PROSITE" id="PS50122"/>
    </source>
</evidence>
<dbReference type="Proteomes" id="UP001556170">
    <property type="component" value="Unassembled WGS sequence"/>
</dbReference>
<sequence length="189" mass="19394">MTRPAAIVLGCSAGGPEALKTVLGGLDPRLPQVVLVCCHTGSETVELLCELLARASSLPVIEAAEREPARGGVVQVAPAGYHLLVERDLHFTLSTDPRVNLVRPSIDVLFASAAAAWRDALVGVVLSGANADGAGGLRELRRLGGCAIVQSPDGALASAMPQAAIDRAGADHCVSLDAIAPLLNRLCLP</sequence>
<evidence type="ECO:0000256" key="1">
    <source>
        <dbReference type="ARBA" id="ARBA00022801"/>
    </source>
</evidence>
<evidence type="ECO:0000313" key="6">
    <source>
        <dbReference type="EMBL" id="MEW9625000.1"/>
    </source>
</evidence>
<comment type="caution">
    <text evidence="6">The sequence shown here is derived from an EMBL/GenBank/DDBJ whole genome shotgun (WGS) entry which is preliminary data.</text>
</comment>
<reference evidence="6 7" key="1">
    <citation type="submission" date="2024-06" db="EMBL/GenBank/DDBJ databases">
        <authorList>
            <person name="Woo H."/>
        </authorList>
    </citation>
    <scope>NUCLEOTIDE SEQUENCE [LARGE SCALE GENOMIC DNA]</scope>
    <source>
        <strain evidence="6 7">S2-g</strain>
    </source>
</reference>
<dbReference type="EC" id="3.1.1.61" evidence="2"/>
<evidence type="ECO:0000256" key="2">
    <source>
        <dbReference type="ARBA" id="ARBA00039140"/>
    </source>
</evidence>
<evidence type="ECO:0000313" key="7">
    <source>
        <dbReference type="Proteomes" id="UP001556170"/>
    </source>
</evidence>
<proteinExistence type="predicted"/>
<evidence type="ECO:0000256" key="4">
    <source>
        <dbReference type="PROSITE-ProRule" id="PRU00050"/>
    </source>
</evidence>
<dbReference type="PANTHER" id="PTHR42872:SF6">
    <property type="entry name" value="PROTEIN-GLUTAMATE METHYLESTERASE_PROTEIN-GLUTAMINE GLUTAMINASE"/>
    <property type="match status" value="1"/>
</dbReference>
<dbReference type="CDD" id="cd16433">
    <property type="entry name" value="CheB"/>
    <property type="match status" value="1"/>
</dbReference>
<feature type="active site" evidence="4">
    <location>
        <position position="132"/>
    </location>
</feature>
<feature type="active site" evidence="4">
    <location>
        <position position="39"/>
    </location>
</feature>
<accession>A0ABV3QQX3</accession>
<keyword evidence="4" id="KW-0145">Chemotaxis</keyword>
<dbReference type="EMBL" id="JBFOHL010000010">
    <property type="protein sequence ID" value="MEW9625000.1"/>
    <property type="molecule type" value="Genomic_DNA"/>
</dbReference>
<dbReference type="InterPro" id="IPR000673">
    <property type="entry name" value="Sig_transdc_resp-reg_Me-estase"/>
</dbReference>